<dbReference type="InterPro" id="IPR027791">
    <property type="entry name" value="Galactosyl_T_C"/>
</dbReference>
<comment type="similarity">
    <text evidence="3">Belongs to the glycosyltransferase 7 family.</text>
</comment>
<dbReference type="GO" id="GO:0016020">
    <property type="term" value="C:membrane"/>
    <property type="evidence" value="ECO:0007669"/>
    <property type="project" value="UniProtKB-SubCell"/>
</dbReference>
<dbReference type="EMBL" id="MN740220">
    <property type="protein sequence ID" value="QHT94402.1"/>
    <property type="molecule type" value="Genomic_DNA"/>
</dbReference>
<evidence type="ECO:0000313" key="13">
    <source>
        <dbReference type="EMBL" id="QHT94402.1"/>
    </source>
</evidence>
<dbReference type="AlphaFoldDB" id="A0A6C0IN26"/>
<keyword evidence="9" id="KW-0472">Membrane</keyword>
<dbReference type="InterPro" id="IPR029044">
    <property type="entry name" value="Nucleotide-diphossugar_trans"/>
</dbReference>
<evidence type="ECO:0000259" key="11">
    <source>
        <dbReference type="Pfam" id="PF02709"/>
    </source>
</evidence>
<evidence type="ECO:0000256" key="5">
    <source>
        <dbReference type="ARBA" id="ARBA00022679"/>
    </source>
</evidence>
<keyword evidence="4" id="KW-0328">Glycosyltransferase</keyword>
<dbReference type="UniPathway" id="UPA00378"/>
<evidence type="ECO:0000256" key="10">
    <source>
        <dbReference type="ARBA" id="ARBA00023180"/>
    </source>
</evidence>
<evidence type="ECO:0000256" key="3">
    <source>
        <dbReference type="ARBA" id="ARBA00005735"/>
    </source>
</evidence>
<protein>
    <recommendedName>
        <fullName evidence="14">Galactosyltransferase C-terminal domain-containing protein</fullName>
    </recommendedName>
</protein>
<evidence type="ECO:0000256" key="9">
    <source>
        <dbReference type="ARBA" id="ARBA00023136"/>
    </source>
</evidence>
<dbReference type="Pfam" id="PF13733">
    <property type="entry name" value="Glyco_transf_7N"/>
    <property type="match status" value="1"/>
</dbReference>
<accession>A0A6C0IN26</accession>
<keyword evidence="6" id="KW-0812">Transmembrane</keyword>
<reference evidence="13" key="1">
    <citation type="journal article" date="2020" name="Nature">
        <title>Giant virus diversity and host interactions through global metagenomics.</title>
        <authorList>
            <person name="Schulz F."/>
            <person name="Roux S."/>
            <person name="Paez-Espino D."/>
            <person name="Jungbluth S."/>
            <person name="Walsh D.A."/>
            <person name="Denef V.J."/>
            <person name="McMahon K.D."/>
            <person name="Konstantinidis K.T."/>
            <person name="Eloe-Fadrosh E.A."/>
            <person name="Kyrpides N.C."/>
            <person name="Woyke T."/>
        </authorList>
    </citation>
    <scope>NUCLEOTIDE SEQUENCE</scope>
    <source>
        <strain evidence="13">GVMAG-M-3300024258-28</strain>
    </source>
</reference>
<dbReference type="InterPro" id="IPR027995">
    <property type="entry name" value="Galactosyl_T_N"/>
</dbReference>
<evidence type="ECO:0008006" key="14">
    <source>
        <dbReference type="Google" id="ProtNLM"/>
    </source>
</evidence>
<name>A0A6C0IN26_9ZZZZ</name>
<evidence type="ECO:0000256" key="4">
    <source>
        <dbReference type="ARBA" id="ARBA00022676"/>
    </source>
</evidence>
<dbReference type="Pfam" id="PF02709">
    <property type="entry name" value="Glyco_transf_7C"/>
    <property type="match status" value="1"/>
</dbReference>
<evidence type="ECO:0000256" key="1">
    <source>
        <dbReference type="ARBA" id="ARBA00004606"/>
    </source>
</evidence>
<sequence>MIPKIVFIIPYRDRETQKQFFIDKMTEVLEDISSDDYRLLFIHQCDSRDFNRGAMKNIGFLYIKSLYPEDYKNITLVFNDVDTTPTTKNQFQYITQPGVIKHFYGCKLALGGIVSVLARDFEYINGFPNFWTWGYEDNLFQERALLVKYTIDRSCFVSLMEKEINHDFSDGFYRYVNRNDYDLYLQKTSNGIHSISNLSYEFDPETNFVNVTHFDVPNIKSKTEQMDLRITNIPYRSRTSTDMKMSFT</sequence>
<evidence type="ECO:0000256" key="8">
    <source>
        <dbReference type="ARBA" id="ARBA00022989"/>
    </source>
</evidence>
<dbReference type="GO" id="GO:0005794">
    <property type="term" value="C:Golgi apparatus"/>
    <property type="evidence" value="ECO:0007669"/>
    <property type="project" value="TreeGrafter"/>
</dbReference>
<evidence type="ECO:0000256" key="7">
    <source>
        <dbReference type="ARBA" id="ARBA00022968"/>
    </source>
</evidence>
<feature type="domain" description="Galactosyltransferase C-terminal" evidence="11">
    <location>
        <begin position="109"/>
        <end position="156"/>
    </location>
</feature>
<dbReference type="PANTHER" id="PTHR19300">
    <property type="entry name" value="BETA-1,4-GALACTOSYLTRANSFERASE"/>
    <property type="match status" value="1"/>
</dbReference>
<feature type="domain" description="Galactosyltransferase N-terminal" evidence="12">
    <location>
        <begin position="4"/>
        <end position="88"/>
    </location>
</feature>
<dbReference type="Gene3D" id="3.90.550.10">
    <property type="entry name" value="Spore Coat Polysaccharide Biosynthesis Protein SpsA, Chain A"/>
    <property type="match status" value="1"/>
</dbReference>
<keyword evidence="8" id="KW-1133">Transmembrane helix</keyword>
<keyword evidence="10" id="KW-0325">Glycoprotein</keyword>
<dbReference type="GO" id="GO:0008378">
    <property type="term" value="F:galactosyltransferase activity"/>
    <property type="evidence" value="ECO:0007669"/>
    <property type="project" value="TreeGrafter"/>
</dbReference>
<dbReference type="SUPFAM" id="SSF53448">
    <property type="entry name" value="Nucleotide-diphospho-sugar transferases"/>
    <property type="match status" value="1"/>
</dbReference>
<organism evidence="13">
    <name type="scientific">viral metagenome</name>
    <dbReference type="NCBI Taxonomy" id="1070528"/>
    <lineage>
        <taxon>unclassified sequences</taxon>
        <taxon>metagenomes</taxon>
        <taxon>organismal metagenomes</taxon>
    </lineage>
</organism>
<keyword evidence="7" id="KW-0735">Signal-anchor</keyword>
<comment type="subcellular location">
    <subcellularLocation>
        <location evidence="1">Membrane</location>
        <topology evidence="1">Single-pass type II membrane protein</topology>
    </subcellularLocation>
</comment>
<evidence type="ECO:0000256" key="6">
    <source>
        <dbReference type="ARBA" id="ARBA00022692"/>
    </source>
</evidence>
<proteinExistence type="inferred from homology"/>
<evidence type="ECO:0000259" key="12">
    <source>
        <dbReference type="Pfam" id="PF13733"/>
    </source>
</evidence>
<evidence type="ECO:0000256" key="2">
    <source>
        <dbReference type="ARBA" id="ARBA00004922"/>
    </source>
</evidence>
<comment type="pathway">
    <text evidence="2">Protein modification; protein glycosylation.</text>
</comment>
<dbReference type="PANTHER" id="PTHR19300:SF57">
    <property type="entry name" value="BETA-1,4-N-ACETYLGALACTOSAMINYLTRANSFERASE"/>
    <property type="match status" value="1"/>
</dbReference>
<keyword evidence="5" id="KW-0808">Transferase</keyword>
<dbReference type="GO" id="GO:0005975">
    <property type="term" value="P:carbohydrate metabolic process"/>
    <property type="evidence" value="ECO:0007669"/>
    <property type="project" value="InterPro"/>
</dbReference>
<dbReference type="InterPro" id="IPR003859">
    <property type="entry name" value="Galactosyl_T"/>
</dbReference>